<dbReference type="AlphaFoldDB" id="A0A7R9F8M1"/>
<reference evidence="1" key="1">
    <citation type="submission" date="2020-11" db="EMBL/GenBank/DDBJ databases">
        <authorList>
            <person name="Tran Van P."/>
        </authorList>
    </citation>
    <scope>NUCLEOTIDE SEQUENCE</scope>
</reference>
<protein>
    <submittedName>
        <fullName evidence="1">Uncharacterized protein</fullName>
    </submittedName>
</protein>
<dbReference type="EMBL" id="OD569363">
    <property type="protein sequence ID" value="CAD7447888.1"/>
    <property type="molecule type" value="Genomic_DNA"/>
</dbReference>
<gene>
    <name evidence="1" type="ORF">TBIB3V08_LOCUS10190</name>
</gene>
<proteinExistence type="predicted"/>
<evidence type="ECO:0000313" key="1">
    <source>
        <dbReference type="EMBL" id="CAD7447888.1"/>
    </source>
</evidence>
<accession>A0A7R9F8M1</accession>
<name>A0A7R9F8M1_9NEOP</name>
<organism evidence="1">
    <name type="scientific">Timema bartmani</name>
    <dbReference type="NCBI Taxonomy" id="61472"/>
    <lineage>
        <taxon>Eukaryota</taxon>
        <taxon>Metazoa</taxon>
        <taxon>Ecdysozoa</taxon>
        <taxon>Arthropoda</taxon>
        <taxon>Hexapoda</taxon>
        <taxon>Insecta</taxon>
        <taxon>Pterygota</taxon>
        <taxon>Neoptera</taxon>
        <taxon>Polyneoptera</taxon>
        <taxon>Phasmatodea</taxon>
        <taxon>Timematodea</taxon>
        <taxon>Timematoidea</taxon>
        <taxon>Timematidae</taxon>
        <taxon>Timema</taxon>
    </lineage>
</organism>
<sequence length="108" mass="12431">MDVEVEVVSPGDALIPSSARLNLCSFLLGWPHGLRLHSRVGLNCRRQEDRDLNPDRSSVDEDICREECCYGLCFVRSYEQLFKKTEKKKRWWALTVVQNSCPEDAGEE</sequence>